<dbReference type="InterPro" id="IPR023393">
    <property type="entry name" value="START-like_dom_sf"/>
</dbReference>
<dbReference type="CDD" id="cd08895">
    <property type="entry name" value="SRPBCC_CalC_Aha1-like_2"/>
    <property type="match status" value="1"/>
</dbReference>
<protein>
    <submittedName>
        <fullName evidence="3">Uncharacterized protein YndB with AHSA1/START domain</fullName>
    </submittedName>
</protein>
<dbReference type="AlphaFoldDB" id="A0A7X0DU00"/>
<comment type="similarity">
    <text evidence="1">Belongs to the AHA1 family.</text>
</comment>
<dbReference type="Gene3D" id="3.30.530.20">
    <property type="match status" value="1"/>
</dbReference>
<feature type="domain" description="Activator of Hsp90 ATPase homologue 1/2-like C-terminal" evidence="2">
    <location>
        <begin position="21"/>
        <end position="161"/>
    </location>
</feature>
<dbReference type="Pfam" id="PF08327">
    <property type="entry name" value="AHSA1"/>
    <property type="match status" value="1"/>
</dbReference>
<dbReference type="Proteomes" id="UP000517187">
    <property type="component" value="Unassembled WGS sequence"/>
</dbReference>
<name>A0A7X0DU00_RHILE</name>
<comment type="caution">
    <text evidence="3">The sequence shown here is derived from an EMBL/GenBank/DDBJ whole genome shotgun (WGS) entry which is preliminary data.</text>
</comment>
<evidence type="ECO:0000256" key="1">
    <source>
        <dbReference type="ARBA" id="ARBA00006817"/>
    </source>
</evidence>
<reference evidence="3 4" key="1">
    <citation type="submission" date="2020-08" db="EMBL/GenBank/DDBJ databases">
        <title>Genomic Encyclopedia of Type Strains, Phase IV (KMG-V): Genome sequencing to study the core and pangenomes of soil and plant-associated prokaryotes.</title>
        <authorList>
            <person name="Whitman W."/>
        </authorList>
    </citation>
    <scope>NUCLEOTIDE SEQUENCE [LARGE SCALE GENOMIC DNA]</scope>
    <source>
        <strain evidence="3 4">SEMIA 4011</strain>
    </source>
</reference>
<organism evidence="3 4">
    <name type="scientific">Rhizobium leguminosarum</name>
    <dbReference type="NCBI Taxonomy" id="384"/>
    <lineage>
        <taxon>Bacteria</taxon>
        <taxon>Pseudomonadati</taxon>
        <taxon>Pseudomonadota</taxon>
        <taxon>Alphaproteobacteria</taxon>
        <taxon>Hyphomicrobiales</taxon>
        <taxon>Rhizobiaceae</taxon>
        <taxon>Rhizobium/Agrobacterium group</taxon>
        <taxon>Rhizobium</taxon>
    </lineage>
</organism>
<evidence type="ECO:0000313" key="4">
    <source>
        <dbReference type="Proteomes" id="UP000517187"/>
    </source>
</evidence>
<dbReference type="InterPro" id="IPR013538">
    <property type="entry name" value="ASHA1/2-like_C"/>
</dbReference>
<proteinExistence type="inferred from homology"/>
<dbReference type="SUPFAM" id="SSF55961">
    <property type="entry name" value="Bet v1-like"/>
    <property type="match status" value="1"/>
</dbReference>
<accession>A0A7X0DU00</accession>
<gene>
    <name evidence="3" type="ORF">GGE66_004109</name>
</gene>
<dbReference type="EMBL" id="JACIIJ010000009">
    <property type="protein sequence ID" value="MBB6223123.1"/>
    <property type="molecule type" value="Genomic_DNA"/>
</dbReference>
<evidence type="ECO:0000259" key="2">
    <source>
        <dbReference type="Pfam" id="PF08327"/>
    </source>
</evidence>
<sequence>MVLYIAGMATRRSTTVSRFIAAPPERIYRAFLDAGAVATWLPPGSMRGIVHAFEGREGGAFSMSLVYPDDAAGQLGKTSDKSDRFEGRFARLVPNEQIVWATVFESDDDSFSGEMTVSTTLSPVNGGTDVTMVCDDIPAGIRLEDNEEGCRLTLDNLAAFVGG</sequence>
<evidence type="ECO:0000313" key="3">
    <source>
        <dbReference type="EMBL" id="MBB6223123.1"/>
    </source>
</evidence>